<dbReference type="AlphaFoldDB" id="A0A9W9T7W5"/>
<dbReference type="EMBL" id="JAPQKR010000008">
    <property type="protein sequence ID" value="KAJ5212599.1"/>
    <property type="molecule type" value="Genomic_DNA"/>
</dbReference>
<dbReference type="RefSeq" id="XP_058310769.1">
    <property type="nucleotide sequence ID" value="XM_058451307.1"/>
</dbReference>
<evidence type="ECO:0000313" key="3">
    <source>
        <dbReference type="EMBL" id="KAJ5212599.1"/>
    </source>
</evidence>
<evidence type="ECO:0000256" key="2">
    <source>
        <dbReference type="SAM" id="SignalP"/>
    </source>
</evidence>
<dbReference type="Proteomes" id="UP001150904">
    <property type="component" value="Unassembled WGS sequence"/>
</dbReference>
<proteinExistence type="predicted"/>
<comment type="caution">
    <text evidence="3">The sequence shown here is derived from an EMBL/GenBank/DDBJ whole genome shotgun (WGS) entry which is preliminary data.</text>
</comment>
<dbReference type="OrthoDB" id="2507140at2759"/>
<keyword evidence="2" id="KW-0732">Signal</keyword>
<reference evidence="3" key="1">
    <citation type="submission" date="2022-12" db="EMBL/GenBank/DDBJ databases">
        <authorList>
            <person name="Petersen C."/>
        </authorList>
    </citation>
    <scope>NUCLEOTIDE SEQUENCE</scope>
    <source>
        <strain evidence="3">IBT 15544</strain>
    </source>
</reference>
<protein>
    <recommendedName>
        <fullName evidence="5">GPI anchored serine-threonine rich protein</fullName>
    </recommendedName>
</protein>
<feature type="compositionally biased region" description="Low complexity" evidence="1">
    <location>
        <begin position="112"/>
        <end position="136"/>
    </location>
</feature>
<feature type="signal peptide" evidence="2">
    <location>
        <begin position="1"/>
        <end position="20"/>
    </location>
</feature>
<evidence type="ECO:0000256" key="1">
    <source>
        <dbReference type="SAM" id="MobiDB-lite"/>
    </source>
</evidence>
<gene>
    <name evidence="3" type="ORF">N7498_004245</name>
</gene>
<reference evidence="3" key="2">
    <citation type="journal article" date="2023" name="IMA Fungus">
        <title>Comparative genomic study of the Penicillium genus elucidates a diverse pangenome and 15 lateral gene transfer events.</title>
        <authorList>
            <person name="Petersen C."/>
            <person name="Sorensen T."/>
            <person name="Nielsen M.R."/>
            <person name="Sondergaard T.E."/>
            <person name="Sorensen J.L."/>
            <person name="Fitzpatrick D.A."/>
            <person name="Frisvad J.C."/>
            <person name="Nielsen K.L."/>
        </authorList>
    </citation>
    <scope>NUCLEOTIDE SEQUENCE</scope>
    <source>
        <strain evidence="3">IBT 15544</strain>
    </source>
</reference>
<keyword evidence="4" id="KW-1185">Reference proteome</keyword>
<feature type="compositionally biased region" description="Polar residues" evidence="1">
    <location>
        <begin position="137"/>
        <end position="156"/>
    </location>
</feature>
<evidence type="ECO:0000313" key="4">
    <source>
        <dbReference type="Proteomes" id="UP001150904"/>
    </source>
</evidence>
<evidence type="ECO:0008006" key="5">
    <source>
        <dbReference type="Google" id="ProtNLM"/>
    </source>
</evidence>
<accession>A0A9W9T7W5</accession>
<sequence>MRFITKLPLILAASASLAAAKDATTTASTATTTKCAAHKVVEQCLLDMKFELENCISNDWDCKCTGSENVANCYDNCPEDPNRFGAQQIREQNCINAKAYGTHTTMTGTVQSTPVSASSMRSSSSASAESTSATPTGTHSGLEENNGSESGPTKSLSGLEATSTPSKAAAATIKVVGGWMAFLGLGLGALV</sequence>
<name>A0A9W9T7W5_9EURO</name>
<feature type="region of interest" description="Disordered" evidence="1">
    <location>
        <begin position="106"/>
        <end position="161"/>
    </location>
</feature>
<feature type="chain" id="PRO_5040763428" description="GPI anchored serine-threonine rich protein" evidence="2">
    <location>
        <begin position="21"/>
        <end position="191"/>
    </location>
</feature>
<dbReference type="GeneID" id="83178608"/>
<organism evidence="3 4">
    <name type="scientific">Penicillium cinerascens</name>
    <dbReference type="NCBI Taxonomy" id="70096"/>
    <lineage>
        <taxon>Eukaryota</taxon>
        <taxon>Fungi</taxon>
        <taxon>Dikarya</taxon>
        <taxon>Ascomycota</taxon>
        <taxon>Pezizomycotina</taxon>
        <taxon>Eurotiomycetes</taxon>
        <taxon>Eurotiomycetidae</taxon>
        <taxon>Eurotiales</taxon>
        <taxon>Aspergillaceae</taxon>
        <taxon>Penicillium</taxon>
    </lineage>
</organism>